<accession>A0ACC3SIF3</accession>
<organism evidence="1 2">
    <name type="scientific">Zalaria obscura</name>
    <dbReference type="NCBI Taxonomy" id="2024903"/>
    <lineage>
        <taxon>Eukaryota</taxon>
        <taxon>Fungi</taxon>
        <taxon>Dikarya</taxon>
        <taxon>Ascomycota</taxon>
        <taxon>Pezizomycotina</taxon>
        <taxon>Dothideomycetes</taxon>
        <taxon>Dothideomycetidae</taxon>
        <taxon>Dothideales</taxon>
        <taxon>Zalariaceae</taxon>
        <taxon>Zalaria</taxon>
    </lineage>
</organism>
<sequence>MHARYLEALLNLRMGHRLSCPLFNESKYHVLLLTVNSNVSIGLYYAPRLKVDVYTPESSTVHTCIEAEAAQTPQSSATTNQHNRLGHDAASKSLSLHSMADAPLPSALSLLS</sequence>
<dbReference type="EMBL" id="JAMKPW020000010">
    <property type="protein sequence ID" value="KAK8214727.1"/>
    <property type="molecule type" value="Genomic_DNA"/>
</dbReference>
<keyword evidence="2" id="KW-1185">Reference proteome</keyword>
<protein>
    <submittedName>
        <fullName evidence="1">Uncharacterized protein</fullName>
    </submittedName>
</protein>
<evidence type="ECO:0000313" key="1">
    <source>
        <dbReference type="EMBL" id="KAK8214727.1"/>
    </source>
</evidence>
<evidence type="ECO:0000313" key="2">
    <source>
        <dbReference type="Proteomes" id="UP001320706"/>
    </source>
</evidence>
<dbReference type="Proteomes" id="UP001320706">
    <property type="component" value="Unassembled WGS sequence"/>
</dbReference>
<name>A0ACC3SIF3_9PEZI</name>
<reference evidence="1" key="1">
    <citation type="submission" date="2024-02" db="EMBL/GenBank/DDBJ databases">
        <title>Metagenome Assembled Genome of Zalaria obscura JY119.</title>
        <authorList>
            <person name="Vighnesh L."/>
            <person name="Jagadeeshwari U."/>
            <person name="Venkata Ramana C."/>
            <person name="Sasikala C."/>
        </authorList>
    </citation>
    <scope>NUCLEOTIDE SEQUENCE</scope>
    <source>
        <strain evidence="1">JY119</strain>
    </source>
</reference>
<comment type="caution">
    <text evidence="1">The sequence shown here is derived from an EMBL/GenBank/DDBJ whole genome shotgun (WGS) entry which is preliminary data.</text>
</comment>
<gene>
    <name evidence="1" type="ORF">M8818_002307</name>
</gene>
<proteinExistence type="predicted"/>